<dbReference type="PANTHER" id="PTHR13006">
    <property type="entry name" value="PAPILLOMAVIRUS REGULATORY FACTOR PRF-1"/>
    <property type="match status" value="1"/>
</dbReference>
<evidence type="ECO:0000256" key="6">
    <source>
        <dbReference type="ARBA" id="ARBA00023125"/>
    </source>
</evidence>
<dbReference type="SMART" id="SM01366">
    <property type="entry name" value="c-clamp"/>
    <property type="match status" value="1"/>
</dbReference>
<evidence type="ECO:0000256" key="7">
    <source>
        <dbReference type="ARBA" id="ARBA00023163"/>
    </source>
</evidence>
<dbReference type="GeneID" id="105430725"/>
<evidence type="ECO:0000313" key="10">
    <source>
        <dbReference type="Proteomes" id="UP000504615"/>
    </source>
</evidence>
<dbReference type="AlphaFoldDB" id="A0A6I9WIY5"/>
<dbReference type="PANTHER" id="PTHR13006:SF9">
    <property type="entry name" value="GLUCOSE TRANSPORTER 4 ENHANCER FACTOR, ISOFORM G"/>
    <property type="match status" value="1"/>
</dbReference>
<dbReference type="InterPro" id="IPR052253">
    <property type="entry name" value="CR1/CR2-DNA-binding_regulator"/>
</dbReference>
<evidence type="ECO:0000256" key="9">
    <source>
        <dbReference type="SAM" id="MobiDB-lite"/>
    </source>
</evidence>
<keyword evidence="8" id="KW-0539">Nucleus</keyword>
<dbReference type="GO" id="GO:0000978">
    <property type="term" value="F:RNA polymerase II cis-regulatory region sequence-specific DNA binding"/>
    <property type="evidence" value="ECO:0007669"/>
    <property type="project" value="TreeGrafter"/>
</dbReference>
<feature type="compositionally biased region" description="Polar residues" evidence="9">
    <location>
        <begin position="153"/>
        <end position="164"/>
    </location>
</feature>
<dbReference type="RefSeq" id="XP_011642704.1">
    <property type="nucleotide sequence ID" value="XM_011644402.2"/>
</dbReference>
<keyword evidence="3" id="KW-0863">Zinc-finger</keyword>
<evidence type="ECO:0000256" key="1">
    <source>
        <dbReference type="ARBA" id="ARBA00004123"/>
    </source>
</evidence>
<evidence type="ECO:0000256" key="4">
    <source>
        <dbReference type="ARBA" id="ARBA00022833"/>
    </source>
</evidence>
<keyword evidence="5" id="KW-0805">Transcription regulation</keyword>
<evidence type="ECO:0000256" key="8">
    <source>
        <dbReference type="ARBA" id="ARBA00023242"/>
    </source>
</evidence>
<name>A0A6I9WIY5_9HYME</name>
<evidence type="ECO:0000313" key="11">
    <source>
        <dbReference type="RefSeq" id="XP_011642704.1"/>
    </source>
</evidence>
<dbReference type="GO" id="GO:0005634">
    <property type="term" value="C:nucleus"/>
    <property type="evidence" value="ECO:0007669"/>
    <property type="project" value="UniProtKB-SubCell"/>
</dbReference>
<keyword evidence="10" id="KW-1185">Reference proteome</keyword>
<accession>A0A6I9WIY5</accession>
<organism evidence="10 11">
    <name type="scientific">Pogonomyrmex barbatus</name>
    <name type="common">red harvester ant</name>
    <dbReference type="NCBI Taxonomy" id="144034"/>
    <lineage>
        <taxon>Eukaryota</taxon>
        <taxon>Metazoa</taxon>
        <taxon>Ecdysozoa</taxon>
        <taxon>Arthropoda</taxon>
        <taxon>Hexapoda</taxon>
        <taxon>Insecta</taxon>
        <taxon>Pterygota</taxon>
        <taxon>Neoptera</taxon>
        <taxon>Endopterygota</taxon>
        <taxon>Hymenoptera</taxon>
        <taxon>Apocrita</taxon>
        <taxon>Aculeata</taxon>
        <taxon>Formicoidea</taxon>
        <taxon>Formicidae</taxon>
        <taxon>Myrmicinae</taxon>
        <taxon>Pogonomyrmex</taxon>
    </lineage>
</organism>
<evidence type="ECO:0000256" key="2">
    <source>
        <dbReference type="ARBA" id="ARBA00022723"/>
    </source>
</evidence>
<evidence type="ECO:0000256" key="5">
    <source>
        <dbReference type="ARBA" id="ARBA00023015"/>
    </source>
</evidence>
<reference evidence="11" key="1">
    <citation type="submission" date="2025-08" db="UniProtKB">
        <authorList>
            <consortium name="RefSeq"/>
        </authorList>
    </citation>
    <scope>IDENTIFICATION</scope>
</reference>
<keyword evidence="2" id="KW-0479">Metal-binding</keyword>
<dbReference type="GO" id="GO:0008270">
    <property type="term" value="F:zinc ion binding"/>
    <property type="evidence" value="ECO:0007669"/>
    <property type="project" value="UniProtKB-KW"/>
</dbReference>
<dbReference type="OrthoDB" id="5950721at2759"/>
<dbReference type="Proteomes" id="UP000504615">
    <property type="component" value="Unplaced"/>
</dbReference>
<sequence>MAKPQDLRTLETFANAAVVFKCTWPGCLEIKATVACIEEHVRQSHLGPKKSKGCDSEEDDMSVHEEEFYYQEVAADHMSSPPTMSHRDMARPPHEDPEYQKQLRLETTPAPSNYIENVMVGVREPSNAFTISQSPGTPNKHIKLSPRPLQACHQQNMTASTGKPSSPRRTRSDVKKCRKIYGMDARDLWCTQCRWKKACTRFCSD</sequence>
<protein>
    <submittedName>
        <fullName evidence="11">Zinc finger protein 704-like isoform X2</fullName>
    </submittedName>
</protein>
<keyword evidence="7" id="KW-0804">Transcription</keyword>
<gene>
    <name evidence="11" type="primary">LOC105430725</name>
</gene>
<evidence type="ECO:0000256" key="3">
    <source>
        <dbReference type="ARBA" id="ARBA00022771"/>
    </source>
</evidence>
<proteinExistence type="predicted"/>
<keyword evidence="6" id="KW-0238">DNA-binding</keyword>
<comment type="subcellular location">
    <subcellularLocation>
        <location evidence="1">Nucleus</location>
    </subcellularLocation>
</comment>
<feature type="region of interest" description="Disordered" evidence="9">
    <location>
        <begin position="153"/>
        <end position="174"/>
    </location>
</feature>
<dbReference type="GO" id="GO:0003700">
    <property type="term" value="F:DNA-binding transcription factor activity"/>
    <property type="evidence" value="ECO:0007669"/>
    <property type="project" value="TreeGrafter"/>
</dbReference>
<keyword evidence="4" id="KW-0862">Zinc</keyword>
<dbReference type="GO" id="GO:0006357">
    <property type="term" value="P:regulation of transcription by RNA polymerase II"/>
    <property type="evidence" value="ECO:0007669"/>
    <property type="project" value="TreeGrafter"/>
</dbReference>